<dbReference type="SUPFAM" id="SSF57756">
    <property type="entry name" value="Retrovirus zinc finger-like domains"/>
    <property type="match status" value="1"/>
</dbReference>
<proteinExistence type="predicted"/>
<name>A0A1S4BIH8_TOBAC</name>
<feature type="compositionally biased region" description="Polar residues" evidence="1">
    <location>
        <begin position="68"/>
        <end position="83"/>
    </location>
</feature>
<feature type="region of interest" description="Disordered" evidence="1">
    <location>
        <begin position="64"/>
        <end position="83"/>
    </location>
</feature>
<dbReference type="GeneID" id="107808656"/>
<dbReference type="AlphaFoldDB" id="A0A1S4BIH8"/>
<dbReference type="PANTHER" id="PTHR34222:SF33">
    <property type="entry name" value="RETROTRANSPOSON GAG DOMAIN-CONTAINING PROTEIN"/>
    <property type="match status" value="1"/>
</dbReference>
<keyword evidence="2" id="KW-1185">Reference proteome</keyword>
<dbReference type="Proteomes" id="UP000790787">
    <property type="component" value="Chromosome 4"/>
</dbReference>
<reference evidence="3" key="2">
    <citation type="submission" date="2025-08" db="UniProtKB">
        <authorList>
            <consortium name="RefSeq"/>
        </authorList>
    </citation>
    <scope>IDENTIFICATION</scope>
    <source>
        <tissue evidence="3">Leaf</tissue>
    </source>
</reference>
<gene>
    <name evidence="3" type="primary">LOC107808656</name>
</gene>
<dbReference type="RefSeq" id="XP_016488680.1">
    <property type="nucleotide sequence ID" value="XM_016633194.2"/>
</dbReference>
<accession>A0A1S4BIH8</accession>
<dbReference type="GO" id="GO:0008270">
    <property type="term" value="F:zinc ion binding"/>
    <property type="evidence" value="ECO:0007669"/>
    <property type="project" value="InterPro"/>
</dbReference>
<dbReference type="PANTHER" id="PTHR34222">
    <property type="entry name" value="GAG_PRE-INTEGRS DOMAIN-CONTAINING PROTEIN"/>
    <property type="match status" value="1"/>
</dbReference>
<dbReference type="RefSeq" id="XP_016488680.1">
    <property type="nucleotide sequence ID" value="XM_016633194.1"/>
</dbReference>
<protein>
    <submittedName>
        <fullName evidence="3">Uncharacterized protein LOC107808656</fullName>
    </submittedName>
</protein>
<dbReference type="KEGG" id="nta:107808656"/>
<dbReference type="InterPro" id="IPR036875">
    <property type="entry name" value="Znf_CCHC_sf"/>
</dbReference>
<dbReference type="GO" id="GO:0003676">
    <property type="term" value="F:nucleic acid binding"/>
    <property type="evidence" value="ECO:0007669"/>
    <property type="project" value="InterPro"/>
</dbReference>
<dbReference type="PaxDb" id="4097-A0A1S4BIH8"/>
<evidence type="ECO:0000256" key="1">
    <source>
        <dbReference type="SAM" id="MobiDB-lite"/>
    </source>
</evidence>
<evidence type="ECO:0000313" key="3">
    <source>
        <dbReference type="RefSeq" id="XP_016488680.1"/>
    </source>
</evidence>
<reference evidence="2" key="1">
    <citation type="journal article" date="2014" name="Nat. Commun.">
        <title>The tobacco genome sequence and its comparison with those of tomato and potato.</title>
        <authorList>
            <person name="Sierro N."/>
            <person name="Battey J.N."/>
            <person name="Ouadi S."/>
            <person name="Bakaher N."/>
            <person name="Bovet L."/>
            <person name="Willig A."/>
            <person name="Goepfert S."/>
            <person name="Peitsch M.C."/>
            <person name="Ivanov N.V."/>
        </authorList>
    </citation>
    <scope>NUCLEOTIDE SEQUENCE [LARGE SCALE GENOMIC DNA]</scope>
</reference>
<organism evidence="2 3">
    <name type="scientific">Nicotiana tabacum</name>
    <name type="common">Common tobacco</name>
    <dbReference type="NCBI Taxonomy" id="4097"/>
    <lineage>
        <taxon>Eukaryota</taxon>
        <taxon>Viridiplantae</taxon>
        <taxon>Streptophyta</taxon>
        <taxon>Embryophyta</taxon>
        <taxon>Tracheophyta</taxon>
        <taxon>Spermatophyta</taxon>
        <taxon>Magnoliopsida</taxon>
        <taxon>eudicotyledons</taxon>
        <taxon>Gunneridae</taxon>
        <taxon>Pentapetalae</taxon>
        <taxon>asterids</taxon>
        <taxon>lamiids</taxon>
        <taxon>Solanales</taxon>
        <taxon>Solanaceae</taxon>
        <taxon>Nicotianoideae</taxon>
        <taxon>Nicotianeae</taxon>
        <taxon>Nicotiana</taxon>
    </lineage>
</organism>
<sequence>MIQPQRQYNQRVDFDQTKENLSNLFCKYCKNPGHLVDKCYKLHGFPPNFKFTKGKRVAANVTAESEFPTESNSHLSSPTPGTNSGAIVHYEGQRSGVPGLTQQQYTQLINLLQQSQLSDSISLSNLMASTNFAGPFSKEAFGAW</sequence>
<evidence type="ECO:0000313" key="2">
    <source>
        <dbReference type="Proteomes" id="UP000790787"/>
    </source>
</evidence>